<feature type="transmembrane region" description="Helical" evidence="6">
    <location>
        <begin position="334"/>
        <end position="357"/>
    </location>
</feature>
<feature type="transmembrane region" description="Helical" evidence="6">
    <location>
        <begin position="21"/>
        <end position="38"/>
    </location>
</feature>
<sequence>MRTGLLSATGRPRPGVDPLGAAFAAVLGVSLLALPLMTTRPNRIAAGTALSAWSALPTGAALLLGGVVALALPLLALRSAPLLRLAAASAILLLLGLAAGWAADHLTAPGDRYGRVSPDAGWWLASGTAALAVGDALARMRPGPIPRIALLALLVAATGLALRTGFWDNLSVLREYAGRSDTFGRELRTHAALALSSVAAAALIGIPAAALARPVPPLRAGLLTGLNVVQTVPSMALFGMLIAPLAWIGREVPGASALGIAGIGAAPAFVALFAYALLPVAAATVAGLDAVPGPVRDAARGVGMTQRQRLFQVDLPLALPAILTGIRIVLVQNIGLAVIAGLVGGGGLGVFVFQGISQNAGDLVLLGALPTVALATGAAVLLDAVIDLSRGRAAERTP</sequence>
<dbReference type="Gene3D" id="1.10.3720.10">
    <property type="entry name" value="MetI-like"/>
    <property type="match status" value="1"/>
</dbReference>
<evidence type="ECO:0000256" key="2">
    <source>
        <dbReference type="ARBA" id="ARBA00022448"/>
    </source>
</evidence>
<evidence type="ECO:0000256" key="3">
    <source>
        <dbReference type="ARBA" id="ARBA00022692"/>
    </source>
</evidence>
<dbReference type="PANTHER" id="PTHR30177:SF30">
    <property type="entry name" value="GLYCINE BETAINE UPTAKE SYSTEM PERMEASE PROTEIN YEHY"/>
    <property type="match status" value="1"/>
</dbReference>
<dbReference type="InterPro" id="IPR035906">
    <property type="entry name" value="MetI-like_sf"/>
</dbReference>
<feature type="domain" description="ABC transmembrane type-1" evidence="7">
    <location>
        <begin position="187"/>
        <end position="382"/>
    </location>
</feature>
<dbReference type="CDD" id="cd06261">
    <property type="entry name" value="TM_PBP2"/>
    <property type="match status" value="1"/>
</dbReference>
<reference evidence="8 9" key="1">
    <citation type="submission" date="2024-06" db="EMBL/GenBank/DDBJ databases">
        <title>Genomics of switchgrass bacterial isolates.</title>
        <authorList>
            <person name="Shade A."/>
        </authorList>
    </citation>
    <scope>NUCLEOTIDE SEQUENCE [LARGE SCALE GENOMIC DNA]</scope>
    <source>
        <strain evidence="8 9">PvP084</strain>
    </source>
</reference>
<evidence type="ECO:0000256" key="6">
    <source>
        <dbReference type="RuleBase" id="RU363032"/>
    </source>
</evidence>
<dbReference type="PROSITE" id="PS50928">
    <property type="entry name" value="ABC_TM1"/>
    <property type="match status" value="1"/>
</dbReference>
<comment type="subcellular location">
    <subcellularLocation>
        <location evidence="1 6">Cell membrane</location>
        <topology evidence="1 6">Multi-pass membrane protein</topology>
    </subcellularLocation>
</comment>
<dbReference type="PANTHER" id="PTHR30177">
    <property type="entry name" value="GLYCINE BETAINE/L-PROLINE TRANSPORT SYSTEM PERMEASE PROTEIN PROW"/>
    <property type="match status" value="1"/>
</dbReference>
<comment type="caution">
    <text evidence="8">The sequence shown here is derived from an EMBL/GenBank/DDBJ whole genome shotgun (WGS) entry which is preliminary data.</text>
</comment>
<feature type="transmembrane region" description="Helical" evidence="6">
    <location>
        <begin position="363"/>
        <end position="386"/>
    </location>
</feature>
<dbReference type="Proteomes" id="UP001549119">
    <property type="component" value="Unassembled WGS sequence"/>
</dbReference>
<evidence type="ECO:0000256" key="5">
    <source>
        <dbReference type="ARBA" id="ARBA00023136"/>
    </source>
</evidence>
<feature type="transmembrane region" description="Helical" evidence="6">
    <location>
        <begin position="187"/>
        <end position="212"/>
    </location>
</feature>
<keyword evidence="4 6" id="KW-1133">Transmembrane helix</keyword>
<evidence type="ECO:0000313" key="8">
    <source>
        <dbReference type="EMBL" id="MET3865352.1"/>
    </source>
</evidence>
<evidence type="ECO:0000256" key="4">
    <source>
        <dbReference type="ARBA" id="ARBA00022989"/>
    </source>
</evidence>
<feature type="transmembrane region" description="Helical" evidence="6">
    <location>
        <begin position="50"/>
        <end position="75"/>
    </location>
</feature>
<feature type="transmembrane region" description="Helical" evidence="6">
    <location>
        <begin position="82"/>
        <end position="101"/>
    </location>
</feature>
<comment type="similarity">
    <text evidence="6">Belongs to the binding-protein-dependent transport system permease family.</text>
</comment>
<proteinExistence type="inferred from homology"/>
<dbReference type="RefSeq" id="WP_071000243.1">
    <property type="nucleotide sequence ID" value="NZ_JBEPNV010000001.1"/>
</dbReference>
<evidence type="ECO:0000259" key="7">
    <source>
        <dbReference type="PROSITE" id="PS50928"/>
    </source>
</evidence>
<dbReference type="SUPFAM" id="SSF161098">
    <property type="entry name" value="MetI-like"/>
    <property type="match status" value="1"/>
</dbReference>
<dbReference type="InterPro" id="IPR000515">
    <property type="entry name" value="MetI-like"/>
</dbReference>
<protein>
    <submittedName>
        <fullName evidence="8">Osmoprotectant transport system permease protein</fullName>
    </submittedName>
</protein>
<keyword evidence="2 6" id="KW-0813">Transport</keyword>
<evidence type="ECO:0000313" key="9">
    <source>
        <dbReference type="Proteomes" id="UP001549119"/>
    </source>
</evidence>
<dbReference type="InterPro" id="IPR051204">
    <property type="entry name" value="ABC_transp_perm/SBD"/>
</dbReference>
<dbReference type="EMBL" id="JBEPNW010000002">
    <property type="protein sequence ID" value="MET3865352.1"/>
    <property type="molecule type" value="Genomic_DNA"/>
</dbReference>
<feature type="transmembrane region" description="Helical" evidence="6">
    <location>
        <begin position="150"/>
        <end position="167"/>
    </location>
</feature>
<accession>A0ABV2NFU1</accession>
<feature type="transmembrane region" description="Helical" evidence="6">
    <location>
        <begin position="254"/>
        <end position="278"/>
    </location>
</feature>
<feature type="transmembrane region" description="Helical" evidence="6">
    <location>
        <begin position="224"/>
        <end position="248"/>
    </location>
</feature>
<keyword evidence="9" id="KW-1185">Reference proteome</keyword>
<keyword evidence="5 6" id="KW-0472">Membrane</keyword>
<keyword evidence="3 6" id="KW-0812">Transmembrane</keyword>
<gene>
    <name evidence="8" type="ORF">ABIC20_002661</name>
</gene>
<dbReference type="Pfam" id="PF00528">
    <property type="entry name" value="BPD_transp_1"/>
    <property type="match status" value="1"/>
</dbReference>
<name>A0ABV2NFU1_9HYPH</name>
<evidence type="ECO:0000256" key="1">
    <source>
        <dbReference type="ARBA" id="ARBA00004651"/>
    </source>
</evidence>
<organism evidence="8 9">
    <name type="scientific">Methylobacterium radiotolerans</name>
    <dbReference type="NCBI Taxonomy" id="31998"/>
    <lineage>
        <taxon>Bacteria</taxon>
        <taxon>Pseudomonadati</taxon>
        <taxon>Pseudomonadota</taxon>
        <taxon>Alphaproteobacteria</taxon>
        <taxon>Hyphomicrobiales</taxon>
        <taxon>Methylobacteriaceae</taxon>
        <taxon>Methylobacterium</taxon>
    </lineage>
</organism>